<sequence length="83" mass="8958">MKAATCRLLRSTRRNDTPRSGRDADSAPSHYTPRPSSRNGNPSARYGHLSAGEAFPYQRQTCLLAPAGGMMKVRSAPEAGEPN</sequence>
<dbReference type="AlphaFoldDB" id="A0A167FWH3"/>
<organism evidence="2 3">
    <name type="scientific">Calocera viscosa (strain TUFC12733)</name>
    <dbReference type="NCBI Taxonomy" id="1330018"/>
    <lineage>
        <taxon>Eukaryota</taxon>
        <taxon>Fungi</taxon>
        <taxon>Dikarya</taxon>
        <taxon>Basidiomycota</taxon>
        <taxon>Agaricomycotina</taxon>
        <taxon>Dacrymycetes</taxon>
        <taxon>Dacrymycetales</taxon>
        <taxon>Dacrymycetaceae</taxon>
        <taxon>Calocera</taxon>
    </lineage>
</organism>
<dbReference type="Proteomes" id="UP000076738">
    <property type="component" value="Unassembled WGS sequence"/>
</dbReference>
<accession>A0A167FWH3</accession>
<feature type="compositionally biased region" description="Basic and acidic residues" evidence="1">
    <location>
        <begin position="13"/>
        <end position="25"/>
    </location>
</feature>
<protein>
    <submittedName>
        <fullName evidence="2">Uncharacterized protein</fullName>
    </submittedName>
</protein>
<evidence type="ECO:0000313" key="3">
    <source>
        <dbReference type="Proteomes" id="UP000076738"/>
    </source>
</evidence>
<feature type="region of interest" description="Disordered" evidence="1">
    <location>
        <begin position="1"/>
        <end position="52"/>
    </location>
</feature>
<evidence type="ECO:0000313" key="2">
    <source>
        <dbReference type="EMBL" id="KZO89919.1"/>
    </source>
</evidence>
<dbReference type="EMBL" id="KV417359">
    <property type="protein sequence ID" value="KZO89919.1"/>
    <property type="molecule type" value="Genomic_DNA"/>
</dbReference>
<gene>
    <name evidence="2" type="ORF">CALVIDRAFT_435929</name>
</gene>
<reference evidence="2 3" key="1">
    <citation type="journal article" date="2016" name="Mol. Biol. Evol.">
        <title>Comparative Genomics of Early-Diverging Mushroom-Forming Fungi Provides Insights into the Origins of Lignocellulose Decay Capabilities.</title>
        <authorList>
            <person name="Nagy L.G."/>
            <person name="Riley R."/>
            <person name="Tritt A."/>
            <person name="Adam C."/>
            <person name="Daum C."/>
            <person name="Floudas D."/>
            <person name="Sun H."/>
            <person name="Yadav J.S."/>
            <person name="Pangilinan J."/>
            <person name="Larsson K.H."/>
            <person name="Matsuura K."/>
            <person name="Barry K."/>
            <person name="Labutti K."/>
            <person name="Kuo R."/>
            <person name="Ohm R.A."/>
            <person name="Bhattacharya S.S."/>
            <person name="Shirouzu T."/>
            <person name="Yoshinaga Y."/>
            <person name="Martin F.M."/>
            <person name="Grigoriev I.V."/>
            <person name="Hibbett D.S."/>
        </authorList>
    </citation>
    <scope>NUCLEOTIDE SEQUENCE [LARGE SCALE GENOMIC DNA]</scope>
    <source>
        <strain evidence="2 3">TUFC12733</strain>
    </source>
</reference>
<proteinExistence type="predicted"/>
<keyword evidence="3" id="KW-1185">Reference proteome</keyword>
<evidence type="ECO:0000256" key="1">
    <source>
        <dbReference type="SAM" id="MobiDB-lite"/>
    </source>
</evidence>
<name>A0A167FWH3_CALVF</name>